<comment type="caution">
    <text evidence="2">The sequence shown here is derived from an EMBL/GenBank/DDBJ whole genome shotgun (WGS) entry which is preliminary data.</text>
</comment>
<evidence type="ECO:0000313" key="3">
    <source>
        <dbReference type="Proteomes" id="UP001596378"/>
    </source>
</evidence>
<dbReference type="RefSeq" id="WP_378048714.1">
    <property type="nucleotide sequence ID" value="NZ_JBHMDN010000018.1"/>
</dbReference>
<organism evidence="2 3">
    <name type="scientific">Cohnella cellulosilytica</name>
    <dbReference type="NCBI Taxonomy" id="986710"/>
    <lineage>
        <taxon>Bacteria</taxon>
        <taxon>Bacillati</taxon>
        <taxon>Bacillota</taxon>
        <taxon>Bacilli</taxon>
        <taxon>Bacillales</taxon>
        <taxon>Paenibacillaceae</taxon>
        <taxon>Cohnella</taxon>
    </lineage>
</organism>
<name>A0ABW2F4V6_9BACL</name>
<keyword evidence="1" id="KW-1133">Transmembrane helix</keyword>
<feature type="transmembrane region" description="Helical" evidence="1">
    <location>
        <begin position="61"/>
        <end position="85"/>
    </location>
</feature>
<sequence>MSFLVSVAIVRLLLGAVFAAGAVNGFLILAGRKPFMPVNREATDLLIRAGYLYPLVKITELAAGILLLSGQFVPAGIALLAPIVVNIFFMHLLHDKPLIGVGVLLVGMELYLMLAYRDYFLPMLQLHSPL</sequence>
<keyword evidence="1" id="KW-0472">Membrane</keyword>
<evidence type="ECO:0000256" key="1">
    <source>
        <dbReference type="SAM" id="Phobius"/>
    </source>
</evidence>
<gene>
    <name evidence="2" type="ORF">ACFQMJ_06815</name>
</gene>
<dbReference type="EMBL" id="JBHTAI010000003">
    <property type="protein sequence ID" value="MFC7148248.1"/>
    <property type="molecule type" value="Genomic_DNA"/>
</dbReference>
<keyword evidence="1" id="KW-0812">Transmembrane</keyword>
<dbReference type="Proteomes" id="UP001596378">
    <property type="component" value="Unassembled WGS sequence"/>
</dbReference>
<protein>
    <recommendedName>
        <fullName evidence="4">DoxX-like protein</fullName>
    </recommendedName>
</protein>
<keyword evidence="3" id="KW-1185">Reference proteome</keyword>
<evidence type="ECO:0000313" key="2">
    <source>
        <dbReference type="EMBL" id="MFC7148248.1"/>
    </source>
</evidence>
<accession>A0ABW2F4V6</accession>
<reference evidence="3" key="1">
    <citation type="journal article" date="2019" name="Int. J. Syst. Evol. Microbiol.">
        <title>The Global Catalogue of Microorganisms (GCM) 10K type strain sequencing project: providing services to taxonomists for standard genome sequencing and annotation.</title>
        <authorList>
            <consortium name="The Broad Institute Genomics Platform"/>
            <consortium name="The Broad Institute Genome Sequencing Center for Infectious Disease"/>
            <person name="Wu L."/>
            <person name="Ma J."/>
        </authorList>
    </citation>
    <scope>NUCLEOTIDE SEQUENCE [LARGE SCALE GENOMIC DNA]</scope>
    <source>
        <strain evidence="3">KCTC 12907</strain>
    </source>
</reference>
<feature type="transmembrane region" description="Helical" evidence="1">
    <location>
        <begin position="97"/>
        <end position="116"/>
    </location>
</feature>
<evidence type="ECO:0008006" key="4">
    <source>
        <dbReference type="Google" id="ProtNLM"/>
    </source>
</evidence>
<proteinExistence type="predicted"/>